<dbReference type="RefSeq" id="WP_282592512.1">
    <property type="nucleotide sequence ID" value="NZ_JAPAAF010000025.1"/>
</dbReference>
<evidence type="ECO:0000313" key="4">
    <source>
        <dbReference type="EMBL" id="MCW0483920.1"/>
    </source>
</evidence>
<dbReference type="Pfam" id="PF20958">
    <property type="entry name" value="GxGYxYP_N_3rd"/>
    <property type="match status" value="1"/>
</dbReference>
<sequence length="685" mass="77611">MSGFKEAHTRSNSSRNDELERRDFLKKVGLLTGGTAMGLLGTFRLQACGNPARSRNQILVPNMHGMTYWEMLMFSCLQGLMNRTEANVFFYYPEKSREGWYSKYPVEDERVFYNWYKKYEHLKFEEIDNPYTIFDKIHSNKSFQLNGCVIVDTEVPATANIGANYASIENLLPVTETILKSNKGYLQNLTVKRDLRGQFQGMSKLEIYEWAFEQQWPQANHARVANLGTPTPMTNGNIPTNSFHTSNRARDFTVAEQGFFFELASKGNEYTLKDRILQAMEPRGYVFGWHQGAGEENHIRHLSKHGQLALGTSTYAANFSFHSRVRIPGAVERFRQKAIKTSTKPLENKIYLTFVLSDGDSLNFLMRRGQGGQWQLPERGKIPFGWEIQPLLADVAPGILDYFQATATENDFFVNGVSGIGYFYPEEMPKDKLRGVLNETGRYIKMTGLSELTVMSPSGAVTDETSNVYREVLGGQLNGVMEGYERRKAKAVRLFDCEGGKSTVWLPTSNPKGEKSVENWVAGLKEIAKCRMQRPLFVPLHVPAHKLTITDMVKVVGNLGEEFEVVAPRTFYKLFAEANSNSILIEPPESFPMEKVELIAGSKNTLTPTLQNLSQESKTIEFQLTIISEDLDKNLRFSKSVGLESRQTSQVKFEVDIPKQFCNTNGQLEYGISTGQRVLVPVRFL</sequence>
<dbReference type="InterPro" id="IPR048310">
    <property type="entry name" value="GxGYxYP_N_2nd"/>
</dbReference>
<reference evidence="4" key="1">
    <citation type="submission" date="2022-10" db="EMBL/GenBank/DDBJ databases">
        <title>Gaoshiqiia sediminis gen. nov., sp. nov., isolated from coastal sediment.</title>
        <authorList>
            <person name="Yu W.X."/>
            <person name="Mu D.S."/>
            <person name="Du J.Z."/>
            <person name="Liang Y.Q."/>
        </authorList>
    </citation>
    <scope>NUCLEOTIDE SEQUENCE</scope>
    <source>
        <strain evidence="4">A06</strain>
    </source>
</reference>
<dbReference type="PANTHER" id="PTHR37321">
    <property type="entry name" value="EXPORTED PROTEIN-RELATED"/>
    <property type="match status" value="1"/>
</dbReference>
<dbReference type="InterPro" id="IPR048309">
    <property type="entry name" value="GxGYxYP_N_3rd"/>
</dbReference>
<feature type="domain" description="GxGYxYP putative glycoside hydrolase second N-terminal" evidence="2">
    <location>
        <begin position="146"/>
        <end position="218"/>
    </location>
</feature>
<evidence type="ECO:0000259" key="2">
    <source>
        <dbReference type="Pfam" id="PF20957"/>
    </source>
</evidence>
<protein>
    <submittedName>
        <fullName evidence="4">GxGYxYP family putative glycoside hydrolase</fullName>
    </submittedName>
</protein>
<dbReference type="Pfam" id="PF20957">
    <property type="entry name" value="GxGYxYP_N_2nd"/>
    <property type="match status" value="1"/>
</dbReference>
<dbReference type="InterPro" id="IPR025832">
    <property type="entry name" value="GxGYxYP_C"/>
</dbReference>
<dbReference type="InterPro" id="IPR006311">
    <property type="entry name" value="TAT_signal"/>
</dbReference>
<dbReference type="Proteomes" id="UP001163821">
    <property type="component" value="Unassembled WGS sequence"/>
</dbReference>
<feature type="domain" description="GxGYxYP putative glycoside hydrolase third N-terminal" evidence="3">
    <location>
        <begin position="246"/>
        <end position="323"/>
    </location>
</feature>
<evidence type="ECO:0000259" key="1">
    <source>
        <dbReference type="Pfam" id="PF14323"/>
    </source>
</evidence>
<comment type="caution">
    <text evidence="4">The sequence shown here is derived from an EMBL/GenBank/DDBJ whole genome shotgun (WGS) entry which is preliminary data.</text>
</comment>
<gene>
    <name evidence="4" type="ORF">N2K84_14345</name>
</gene>
<keyword evidence="4" id="KW-0378">Hydrolase</keyword>
<feature type="domain" description="GxGYxYP putative glycoside hydrolase C-terminal" evidence="1">
    <location>
        <begin position="348"/>
        <end position="575"/>
    </location>
</feature>
<dbReference type="PROSITE" id="PS51318">
    <property type="entry name" value="TAT"/>
    <property type="match status" value="1"/>
</dbReference>
<dbReference type="PANTHER" id="PTHR37321:SF1">
    <property type="entry name" value="EXPORTED PROTEIN"/>
    <property type="match status" value="1"/>
</dbReference>
<evidence type="ECO:0000313" key="5">
    <source>
        <dbReference type="Proteomes" id="UP001163821"/>
    </source>
</evidence>
<name>A0AA42CAS2_9BACT</name>
<evidence type="ECO:0000259" key="3">
    <source>
        <dbReference type="Pfam" id="PF20958"/>
    </source>
</evidence>
<accession>A0AA42CAS2</accession>
<dbReference type="EMBL" id="JAPAAF010000025">
    <property type="protein sequence ID" value="MCW0483920.1"/>
    <property type="molecule type" value="Genomic_DNA"/>
</dbReference>
<keyword evidence="5" id="KW-1185">Reference proteome</keyword>
<dbReference type="Pfam" id="PF14323">
    <property type="entry name" value="GxGYxYP_C"/>
    <property type="match status" value="1"/>
</dbReference>
<dbReference type="Gene3D" id="3.20.20.490">
    <property type="entry name" value="GxGYxYP glycoside hydrolase, C-terminal domain"/>
    <property type="match status" value="1"/>
</dbReference>
<dbReference type="AlphaFoldDB" id="A0AA42CAS2"/>
<organism evidence="4 5">
    <name type="scientific">Gaoshiqia sediminis</name>
    <dbReference type="NCBI Taxonomy" id="2986998"/>
    <lineage>
        <taxon>Bacteria</taxon>
        <taxon>Pseudomonadati</taxon>
        <taxon>Bacteroidota</taxon>
        <taxon>Bacteroidia</taxon>
        <taxon>Marinilabiliales</taxon>
        <taxon>Prolixibacteraceae</taxon>
        <taxon>Gaoshiqia</taxon>
    </lineage>
</organism>
<dbReference type="InterPro" id="IPR038410">
    <property type="entry name" value="GxGYxYP_C_sf"/>
</dbReference>
<dbReference type="GO" id="GO:0016787">
    <property type="term" value="F:hydrolase activity"/>
    <property type="evidence" value="ECO:0007669"/>
    <property type="project" value="UniProtKB-KW"/>
</dbReference>
<proteinExistence type="predicted"/>